<dbReference type="KEGG" id="mmag:MMAD_21580"/>
<evidence type="ECO:0000256" key="1">
    <source>
        <dbReference type="SAM" id="MobiDB-lite"/>
    </source>
</evidence>
<dbReference type="AlphaFoldDB" id="A0A7I7XFB0"/>
<gene>
    <name evidence="2" type="ORF">MMAD_21580</name>
</gene>
<proteinExistence type="predicted"/>
<protein>
    <submittedName>
        <fullName evidence="2">Uncharacterized protein</fullName>
    </submittedName>
</protein>
<evidence type="ECO:0000313" key="3">
    <source>
        <dbReference type="Proteomes" id="UP000466517"/>
    </source>
</evidence>
<feature type="compositionally biased region" description="Basic and acidic residues" evidence="1">
    <location>
        <begin position="16"/>
        <end position="33"/>
    </location>
</feature>
<evidence type="ECO:0000313" key="2">
    <source>
        <dbReference type="EMBL" id="BBZ27863.1"/>
    </source>
</evidence>
<reference evidence="2 3" key="1">
    <citation type="journal article" date="2019" name="Emerg. Microbes Infect.">
        <title>Comprehensive subspecies identification of 175 nontuberculous mycobacteria species based on 7547 genomic profiles.</title>
        <authorList>
            <person name="Matsumoto Y."/>
            <person name="Kinjo T."/>
            <person name="Motooka D."/>
            <person name="Nabeya D."/>
            <person name="Jung N."/>
            <person name="Uechi K."/>
            <person name="Horii T."/>
            <person name="Iida T."/>
            <person name="Fujita J."/>
            <person name="Nakamura S."/>
        </authorList>
    </citation>
    <scope>NUCLEOTIDE SEQUENCE [LARGE SCALE GENOMIC DNA]</scope>
    <source>
        <strain evidence="2 3">JCM 13574</strain>
    </source>
</reference>
<dbReference type="Proteomes" id="UP000466517">
    <property type="component" value="Chromosome"/>
</dbReference>
<keyword evidence="3" id="KW-1185">Reference proteome</keyword>
<feature type="region of interest" description="Disordered" evidence="1">
    <location>
        <begin position="1"/>
        <end position="33"/>
    </location>
</feature>
<accession>A0A7I7XFB0</accession>
<name>A0A7I7XFB0_9MYCO</name>
<dbReference type="EMBL" id="AP022610">
    <property type="protein sequence ID" value="BBZ27863.1"/>
    <property type="molecule type" value="Genomic_DNA"/>
</dbReference>
<organism evidence="2 3">
    <name type="scientific">Mycolicibacterium madagascariense</name>
    <dbReference type="NCBI Taxonomy" id="212765"/>
    <lineage>
        <taxon>Bacteria</taxon>
        <taxon>Bacillati</taxon>
        <taxon>Actinomycetota</taxon>
        <taxon>Actinomycetes</taxon>
        <taxon>Mycobacteriales</taxon>
        <taxon>Mycobacteriaceae</taxon>
        <taxon>Mycolicibacterium</taxon>
    </lineage>
</organism>
<sequence>MPADQCPRGHLTPTAAERDARGHCRQCERDRAKANRVSDSMRLTMVRAFEDAGVQFVDDDGQPVAAAEVVRQLAALYAAGALPAA</sequence>